<dbReference type="GO" id="GO:0046872">
    <property type="term" value="F:metal ion binding"/>
    <property type="evidence" value="ECO:0007669"/>
    <property type="project" value="UniProtKB-KW"/>
</dbReference>
<evidence type="ECO:0000256" key="1">
    <source>
        <dbReference type="ARBA" id="ARBA00010211"/>
    </source>
</evidence>
<proteinExistence type="inferred from homology"/>
<reference evidence="5" key="1">
    <citation type="submission" date="2019-06" db="EMBL/GenBank/DDBJ databases">
        <title>The complete genome of Emcibacter congregatus ZYLT.</title>
        <authorList>
            <person name="Zhao Z."/>
        </authorList>
    </citation>
    <scope>NUCLEOTIDE SEQUENCE [LARGE SCALE GENOMIC DNA]</scope>
    <source>
        <strain evidence="5">MCCC 1A06723</strain>
    </source>
</reference>
<dbReference type="Pfam" id="PF01557">
    <property type="entry name" value="FAA_hydrolase"/>
    <property type="match status" value="1"/>
</dbReference>
<dbReference type="FunFam" id="3.90.850.10:FF:000008">
    <property type="entry name" value="FAA hydrolase family protein"/>
    <property type="match status" value="1"/>
</dbReference>
<dbReference type="PANTHER" id="PTHR42796:SF4">
    <property type="entry name" value="FUMARYLACETOACETATE HYDROLASE DOMAIN-CONTAINING PROTEIN 2A"/>
    <property type="match status" value="1"/>
</dbReference>
<sequence length="287" mass="31561">MKFINFERHGKISFGAVRDDQVVDLGGKLGDDIRTVDDLVIHGLVSAARDICAGLEPDFPLDEIKLLKPILNPGKVICVGVNYANRNEEYKDGSAVKKYPSIFMRTPGSLVAHGENLVRPPESEQLDYEGEIVLVIGKGGRRIPESEAYNHIAGLTIMNEGSIRDWIRHAKFNVTQGKNFERSGSLGPWMVSADEVKDYTDLRVRTRVNGETRQDDTTASMMYPIAYLVNYISTFTELQPGDIIATGTPTGAGARFDPPIWLKPGDVVEVEVDGIGVLSNGIEDEVV</sequence>
<evidence type="ECO:0000259" key="3">
    <source>
        <dbReference type="Pfam" id="PF01557"/>
    </source>
</evidence>
<dbReference type="RefSeq" id="WP_139940783.1">
    <property type="nucleotide sequence ID" value="NZ_JBHSYP010000006.1"/>
</dbReference>
<evidence type="ECO:0000313" key="4">
    <source>
        <dbReference type="EMBL" id="TPD59812.1"/>
    </source>
</evidence>
<dbReference type="OrthoDB" id="5197601at2"/>
<dbReference type="InterPro" id="IPR011234">
    <property type="entry name" value="Fumarylacetoacetase-like_C"/>
</dbReference>
<evidence type="ECO:0000313" key="5">
    <source>
        <dbReference type="Proteomes" id="UP000319148"/>
    </source>
</evidence>
<dbReference type="AlphaFoldDB" id="A0A501PIH3"/>
<dbReference type="EMBL" id="VFIY01000010">
    <property type="protein sequence ID" value="TPD59812.1"/>
    <property type="molecule type" value="Genomic_DNA"/>
</dbReference>
<dbReference type="Proteomes" id="UP000319148">
    <property type="component" value="Unassembled WGS sequence"/>
</dbReference>
<accession>A0A501PIH3</accession>
<dbReference type="InterPro" id="IPR051121">
    <property type="entry name" value="FAH"/>
</dbReference>
<organism evidence="4 5">
    <name type="scientific">Emcibacter nanhaiensis</name>
    <dbReference type="NCBI Taxonomy" id="1505037"/>
    <lineage>
        <taxon>Bacteria</taxon>
        <taxon>Pseudomonadati</taxon>
        <taxon>Pseudomonadota</taxon>
        <taxon>Alphaproteobacteria</taxon>
        <taxon>Emcibacterales</taxon>
        <taxon>Emcibacteraceae</taxon>
        <taxon>Emcibacter</taxon>
    </lineage>
</organism>
<evidence type="ECO:0000256" key="2">
    <source>
        <dbReference type="ARBA" id="ARBA00022723"/>
    </source>
</evidence>
<keyword evidence="4" id="KW-0378">Hydrolase</keyword>
<name>A0A501PIH3_9PROT</name>
<keyword evidence="2" id="KW-0479">Metal-binding</keyword>
<feature type="domain" description="Fumarylacetoacetase-like C-terminal" evidence="3">
    <location>
        <begin position="75"/>
        <end position="282"/>
    </location>
</feature>
<gene>
    <name evidence="4" type="ORF">FIV46_09990</name>
</gene>
<comment type="caution">
    <text evidence="4">The sequence shown here is derived from an EMBL/GenBank/DDBJ whole genome shotgun (WGS) entry which is preliminary data.</text>
</comment>
<comment type="similarity">
    <text evidence="1">Belongs to the FAH family.</text>
</comment>
<protein>
    <submittedName>
        <fullName evidence="4">Fumarylacetoacetate hydrolase family protein</fullName>
    </submittedName>
</protein>
<dbReference type="GO" id="GO:0016787">
    <property type="term" value="F:hydrolase activity"/>
    <property type="evidence" value="ECO:0007669"/>
    <property type="project" value="UniProtKB-KW"/>
</dbReference>
<dbReference type="PANTHER" id="PTHR42796">
    <property type="entry name" value="FUMARYLACETOACETATE HYDROLASE DOMAIN-CONTAINING PROTEIN 2A-RELATED"/>
    <property type="match status" value="1"/>
</dbReference>
<dbReference type="GO" id="GO:0044281">
    <property type="term" value="P:small molecule metabolic process"/>
    <property type="evidence" value="ECO:0007669"/>
    <property type="project" value="UniProtKB-ARBA"/>
</dbReference>
<dbReference type="Gene3D" id="3.90.850.10">
    <property type="entry name" value="Fumarylacetoacetase-like, C-terminal domain"/>
    <property type="match status" value="1"/>
</dbReference>
<dbReference type="InterPro" id="IPR036663">
    <property type="entry name" value="Fumarylacetoacetase_C_sf"/>
</dbReference>
<keyword evidence="5" id="KW-1185">Reference proteome</keyword>
<dbReference type="SUPFAM" id="SSF56529">
    <property type="entry name" value="FAH"/>
    <property type="match status" value="1"/>
</dbReference>